<evidence type="ECO:0000259" key="3">
    <source>
        <dbReference type="PROSITE" id="PS50893"/>
    </source>
</evidence>
<accession>A0A432MEQ2</accession>
<dbReference type="InterPro" id="IPR003439">
    <property type="entry name" value="ABC_transporter-like_ATP-bd"/>
</dbReference>
<gene>
    <name evidence="4" type="ORF">TsocGM_21065</name>
</gene>
<keyword evidence="1" id="KW-0547">Nucleotide-binding</keyword>
<dbReference type="InterPro" id="IPR003593">
    <property type="entry name" value="AAA+_ATPase"/>
</dbReference>
<dbReference type="PROSITE" id="PS00211">
    <property type="entry name" value="ABC_TRANSPORTER_1"/>
    <property type="match status" value="1"/>
</dbReference>
<dbReference type="SMART" id="SM00382">
    <property type="entry name" value="AAA"/>
    <property type="match status" value="1"/>
</dbReference>
<keyword evidence="2 4" id="KW-0067">ATP-binding</keyword>
<dbReference type="SUPFAM" id="SSF52540">
    <property type="entry name" value="P-loop containing nucleoside triphosphate hydrolases"/>
    <property type="match status" value="1"/>
</dbReference>
<dbReference type="AlphaFoldDB" id="A0A432MEQ2"/>
<feature type="domain" description="ABC transporter" evidence="3">
    <location>
        <begin position="8"/>
        <end position="227"/>
    </location>
</feature>
<dbReference type="RefSeq" id="WP_126727436.1">
    <property type="nucleotide sequence ID" value="NZ_RYZH01000053.1"/>
</dbReference>
<dbReference type="EMBL" id="RYZH01000053">
    <property type="protein sequence ID" value="RUL84017.1"/>
    <property type="molecule type" value="Genomic_DNA"/>
</dbReference>
<dbReference type="InterPro" id="IPR027417">
    <property type="entry name" value="P-loop_NTPase"/>
</dbReference>
<reference evidence="4 5" key="1">
    <citation type="submission" date="2018-12" db="EMBL/GenBank/DDBJ databases">
        <authorList>
            <person name="Toschakov S.V."/>
        </authorList>
    </citation>
    <scope>NUCLEOTIDE SEQUENCE [LARGE SCALE GENOMIC DNA]</scope>
    <source>
        <strain evidence="4 5">GM2012</strain>
    </source>
</reference>
<reference evidence="4 5" key="2">
    <citation type="submission" date="2019-01" db="EMBL/GenBank/DDBJ databases">
        <title>Tautonia sociabilis, a novel thermotolerant planctomycete of Isosphaeraceae family, isolated from a 4000 m deep subterranean habitat.</title>
        <authorList>
            <person name="Kovaleva O.L."/>
            <person name="Elcheninov A.G."/>
            <person name="Van Heerden E."/>
            <person name="Toshchakov S.V."/>
            <person name="Novikov A."/>
            <person name="Bonch-Osmolovskaya E.A."/>
            <person name="Kublanov I.V."/>
        </authorList>
    </citation>
    <scope>NUCLEOTIDE SEQUENCE [LARGE SCALE GENOMIC DNA]</scope>
    <source>
        <strain evidence="4 5">GM2012</strain>
    </source>
</reference>
<name>A0A432MEQ2_9BACT</name>
<dbReference type="PANTHER" id="PTHR43119">
    <property type="entry name" value="ABC TRANSPORT PROTEIN ATP-BINDING COMPONENT-RELATED"/>
    <property type="match status" value="1"/>
</dbReference>
<evidence type="ECO:0000313" key="5">
    <source>
        <dbReference type="Proteomes" id="UP000280296"/>
    </source>
</evidence>
<sequence length="227" mass="25210">MRAREPLVKACGLRRRVPGGDELLLDDVRLEVFPGERLAITGPSGSGKTVLLRAISLLDPVDGGIIHWRGQPVIGDEVPAYRGQVIYLHQRPALLEGSVEENLKEPFRFAIHRARRFDREHVVALLRELGRDESFLEKPSRDLSGGEAQVVALLRAIQLRPTLLLLDEATASLDPATVAAAEDLLSRWLADAPSDRALVWVSHDAEQTRRVADRTVRMNAGQCEPER</sequence>
<evidence type="ECO:0000313" key="4">
    <source>
        <dbReference type="EMBL" id="RUL84017.1"/>
    </source>
</evidence>
<protein>
    <submittedName>
        <fullName evidence="4">ATP-binding cassette domain-containing protein</fullName>
    </submittedName>
</protein>
<proteinExistence type="predicted"/>
<organism evidence="4 5">
    <name type="scientific">Tautonia sociabilis</name>
    <dbReference type="NCBI Taxonomy" id="2080755"/>
    <lineage>
        <taxon>Bacteria</taxon>
        <taxon>Pseudomonadati</taxon>
        <taxon>Planctomycetota</taxon>
        <taxon>Planctomycetia</taxon>
        <taxon>Isosphaerales</taxon>
        <taxon>Isosphaeraceae</taxon>
        <taxon>Tautonia</taxon>
    </lineage>
</organism>
<dbReference type="Gene3D" id="3.40.50.300">
    <property type="entry name" value="P-loop containing nucleotide triphosphate hydrolases"/>
    <property type="match status" value="1"/>
</dbReference>
<dbReference type="GO" id="GO:0005524">
    <property type="term" value="F:ATP binding"/>
    <property type="evidence" value="ECO:0007669"/>
    <property type="project" value="UniProtKB-KW"/>
</dbReference>
<dbReference type="PANTHER" id="PTHR43119:SF1">
    <property type="entry name" value="ABC TRANSPORTER DOMAIN-CONTAINING PROTEIN"/>
    <property type="match status" value="1"/>
</dbReference>
<comment type="caution">
    <text evidence="4">The sequence shown here is derived from an EMBL/GenBank/DDBJ whole genome shotgun (WGS) entry which is preliminary data.</text>
</comment>
<dbReference type="OrthoDB" id="9785080at2"/>
<dbReference type="Proteomes" id="UP000280296">
    <property type="component" value="Unassembled WGS sequence"/>
</dbReference>
<evidence type="ECO:0000256" key="1">
    <source>
        <dbReference type="ARBA" id="ARBA00022741"/>
    </source>
</evidence>
<dbReference type="Pfam" id="PF00005">
    <property type="entry name" value="ABC_tran"/>
    <property type="match status" value="1"/>
</dbReference>
<keyword evidence="5" id="KW-1185">Reference proteome</keyword>
<dbReference type="InterPro" id="IPR017871">
    <property type="entry name" value="ABC_transporter-like_CS"/>
</dbReference>
<evidence type="ECO:0000256" key="2">
    <source>
        <dbReference type="ARBA" id="ARBA00022840"/>
    </source>
</evidence>
<dbReference type="GO" id="GO:0016887">
    <property type="term" value="F:ATP hydrolysis activity"/>
    <property type="evidence" value="ECO:0007669"/>
    <property type="project" value="InterPro"/>
</dbReference>
<dbReference type="PROSITE" id="PS50893">
    <property type="entry name" value="ABC_TRANSPORTER_2"/>
    <property type="match status" value="1"/>
</dbReference>